<protein>
    <recommendedName>
        <fullName evidence="3">Thioredoxin</fullName>
    </recommendedName>
</protein>
<name>A0A1I2BDV8_9BACI</name>
<dbReference type="EMBL" id="FONT01000002">
    <property type="protein sequence ID" value="SFE54351.1"/>
    <property type="molecule type" value="Genomic_DNA"/>
</dbReference>
<dbReference type="OrthoDB" id="5240640at2"/>
<reference evidence="1 2" key="1">
    <citation type="submission" date="2016-10" db="EMBL/GenBank/DDBJ databases">
        <authorList>
            <person name="de Groot N.N."/>
        </authorList>
    </citation>
    <scope>NUCLEOTIDE SEQUENCE [LARGE SCALE GENOMIC DNA]</scope>
    <source>
        <strain evidence="1 2">DSM 23995</strain>
    </source>
</reference>
<evidence type="ECO:0008006" key="3">
    <source>
        <dbReference type="Google" id="ProtNLM"/>
    </source>
</evidence>
<keyword evidence="2" id="KW-1185">Reference proteome</keyword>
<dbReference type="AlphaFoldDB" id="A0A1I2BDV8"/>
<gene>
    <name evidence="1" type="ORF">SAMN05192532_102249</name>
</gene>
<dbReference type="STRING" id="930128.SAMN05192532_102249"/>
<evidence type="ECO:0000313" key="1">
    <source>
        <dbReference type="EMBL" id="SFE54351.1"/>
    </source>
</evidence>
<accession>A0A1I2BDV8</accession>
<evidence type="ECO:0000313" key="2">
    <source>
        <dbReference type="Proteomes" id="UP000199516"/>
    </source>
</evidence>
<dbReference type="Proteomes" id="UP000199516">
    <property type="component" value="Unassembled WGS sequence"/>
</dbReference>
<sequence>MLQSETFEFPDIAEVNEDYMAKGWTDGLPIIPPTPEKVQQMLDFSGLSPDFVIGGIPERQKVFTAEKVAINAVMAGCLPDYFPVLVAALTAMSDEKFNLHGPTASTHGPGILVIVNGPVVEQLGLNNGQSVFGPGHRANATIGRAIRLVLHNLGGCRDFDRATLGHPGKFSFCIAEKETEWTPFHVEKGFEAEESTVTVIAAEGPNQIQNHSAIKAEGMLMTMADRMSAVGTFNMINDQQFTVVLCPEHYRTCQDQGWNKQRIREFLFEHAKRSTADLKKFGMLPGDITAEDEETFHTAVPSPDDIVLIVAGGEAGRFSACMPGWGKKQQTQAITRSIKSCTGGG</sequence>
<dbReference type="RefSeq" id="WP_091658548.1">
    <property type="nucleotide sequence ID" value="NZ_FONT01000002.1"/>
</dbReference>
<proteinExistence type="predicted"/>
<organism evidence="1 2">
    <name type="scientific">Alteribacillus iranensis</name>
    <dbReference type="NCBI Taxonomy" id="930128"/>
    <lineage>
        <taxon>Bacteria</taxon>
        <taxon>Bacillati</taxon>
        <taxon>Bacillota</taxon>
        <taxon>Bacilli</taxon>
        <taxon>Bacillales</taxon>
        <taxon>Bacillaceae</taxon>
        <taxon>Alteribacillus</taxon>
    </lineage>
</organism>